<dbReference type="PANTHER" id="PTHR16943:SF8">
    <property type="entry name" value="2-METHYLCITRATE DEHYDRATASE"/>
    <property type="match status" value="1"/>
</dbReference>
<evidence type="ECO:0000256" key="1">
    <source>
        <dbReference type="ARBA" id="ARBA00006174"/>
    </source>
</evidence>
<dbReference type="RefSeq" id="WP_154206623.1">
    <property type="nucleotide sequence ID" value="NZ_WJYN01000003.1"/>
</dbReference>
<accession>A0A7X2HLS1</accession>
<dbReference type="GO" id="GO:0016829">
    <property type="term" value="F:lyase activity"/>
    <property type="evidence" value="ECO:0007669"/>
    <property type="project" value="InterPro"/>
</dbReference>
<dbReference type="Gene3D" id="3.30.1330.120">
    <property type="entry name" value="2-methylcitrate dehydratase PrpD"/>
    <property type="match status" value="1"/>
</dbReference>
<feature type="domain" description="MmgE/PrpD N-terminal" evidence="2">
    <location>
        <begin position="19"/>
        <end position="254"/>
    </location>
</feature>
<sequence length="475" mass="50117">MNAPASGAEQATATISDVLAHFASTLAPDAIPTAVRERAKYLILDAIGLAYASHGYRYEGVSLDALRTFGPGNACVIGHGRILGMRDAVLMNGILVHGLDYDDTHSRGVIHATASILPTALAVADQTLASGNDLLTAYIAGMEIATRIGMVAQGGFHQVGFHPTGLAGAFGCTVTAGWLQGLDAPQLAMAQGIALSMASGSLEFLEDGAWTKRMHPGWAGAAGIMAATLAQHGYIGPRHAYEGRFGLYASHLGERMAQADLGLATEALGERWQIEEVAIKPMPACHFTHGPADAAMALSHQLPAGSRTQQATSIRKVRVLVPQQVVSTVCEPVANKRRPANSYDAQFSIPYIVATGLLKGRFTLDELDAAALADPDVLSLAAKVDYEIDPASTFPRHYTGEVVVELADGTVLRHREAVNRGNTDRPLTPEDILAKYHENATRTLGAARAERVANAVLALDRADASTLANLLADPV</sequence>
<organism evidence="4 5">
    <name type="scientific">Ralstonia pickettii</name>
    <name type="common">Burkholderia pickettii</name>
    <dbReference type="NCBI Taxonomy" id="329"/>
    <lineage>
        <taxon>Bacteria</taxon>
        <taxon>Pseudomonadati</taxon>
        <taxon>Pseudomonadota</taxon>
        <taxon>Betaproteobacteria</taxon>
        <taxon>Burkholderiales</taxon>
        <taxon>Burkholderiaceae</taxon>
        <taxon>Ralstonia</taxon>
    </lineage>
</organism>
<evidence type="ECO:0000259" key="2">
    <source>
        <dbReference type="Pfam" id="PF03972"/>
    </source>
</evidence>
<dbReference type="InterPro" id="IPR036148">
    <property type="entry name" value="MmgE/PrpD_sf"/>
</dbReference>
<evidence type="ECO:0000313" key="4">
    <source>
        <dbReference type="EMBL" id="MRS98889.1"/>
    </source>
</evidence>
<proteinExistence type="inferred from homology"/>
<gene>
    <name evidence="4" type="ORF">GJQ57_09510</name>
</gene>
<dbReference type="InterPro" id="IPR045337">
    <property type="entry name" value="MmgE_PrpD_C"/>
</dbReference>
<dbReference type="Pfam" id="PF03972">
    <property type="entry name" value="MmgE_PrpD_N"/>
    <property type="match status" value="1"/>
</dbReference>
<name>A0A7X2HLS1_RALPI</name>
<dbReference type="InterPro" id="IPR042188">
    <property type="entry name" value="MmgE/PrpD_sf_2"/>
</dbReference>
<dbReference type="InterPro" id="IPR045336">
    <property type="entry name" value="MmgE_PrpD_N"/>
</dbReference>
<dbReference type="Proteomes" id="UP000441032">
    <property type="component" value="Unassembled WGS sequence"/>
</dbReference>
<dbReference type="AlphaFoldDB" id="A0A7X2HLS1"/>
<protein>
    <submittedName>
        <fullName evidence="4">MmgE/PrpD family protein</fullName>
    </submittedName>
</protein>
<dbReference type="Gene3D" id="1.10.4100.10">
    <property type="entry name" value="2-methylcitrate dehydratase PrpD"/>
    <property type="match status" value="1"/>
</dbReference>
<dbReference type="InterPro" id="IPR042183">
    <property type="entry name" value="MmgE/PrpD_sf_1"/>
</dbReference>
<comment type="similarity">
    <text evidence="1">Belongs to the PrpD family.</text>
</comment>
<dbReference type="Pfam" id="PF19305">
    <property type="entry name" value="MmgE_PrpD_C"/>
    <property type="match status" value="1"/>
</dbReference>
<feature type="domain" description="MmgE/PrpD C-terminal" evidence="3">
    <location>
        <begin position="283"/>
        <end position="459"/>
    </location>
</feature>
<reference evidence="4 5" key="1">
    <citation type="submission" date="2019-11" db="EMBL/GenBank/DDBJ databases">
        <title>Phenotypic characterization of an OXA-22 and OXA-60 co-producing Ralstonia pickettii clinical strain.</title>
        <authorList>
            <person name="He F."/>
        </authorList>
    </citation>
    <scope>NUCLEOTIDE SEQUENCE [LARGE SCALE GENOMIC DNA]</scope>
    <source>
        <strain evidence="4 5">PSLESD1</strain>
    </source>
</reference>
<evidence type="ECO:0000313" key="5">
    <source>
        <dbReference type="Proteomes" id="UP000441032"/>
    </source>
</evidence>
<dbReference type="SUPFAM" id="SSF103378">
    <property type="entry name" value="2-methylcitrate dehydratase PrpD"/>
    <property type="match status" value="1"/>
</dbReference>
<dbReference type="PANTHER" id="PTHR16943">
    <property type="entry name" value="2-METHYLCITRATE DEHYDRATASE-RELATED"/>
    <property type="match status" value="1"/>
</dbReference>
<dbReference type="EMBL" id="WJYN01000003">
    <property type="protein sequence ID" value="MRS98889.1"/>
    <property type="molecule type" value="Genomic_DNA"/>
</dbReference>
<comment type="caution">
    <text evidence="4">The sequence shown here is derived from an EMBL/GenBank/DDBJ whole genome shotgun (WGS) entry which is preliminary data.</text>
</comment>
<dbReference type="InterPro" id="IPR005656">
    <property type="entry name" value="MmgE_PrpD"/>
</dbReference>
<evidence type="ECO:0000259" key="3">
    <source>
        <dbReference type="Pfam" id="PF19305"/>
    </source>
</evidence>